<evidence type="ECO:0000256" key="5">
    <source>
        <dbReference type="SAM" id="MobiDB-lite"/>
    </source>
</evidence>
<feature type="DNA-binding region" description="H-T-H motif" evidence="4">
    <location>
        <begin position="29"/>
        <end position="48"/>
    </location>
</feature>
<dbReference type="SUPFAM" id="SSF48498">
    <property type="entry name" value="Tetracyclin repressor-like, C-terminal domain"/>
    <property type="match status" value="1"/>
</dbReference>
<evidence type="ECO:0000256" key="1">
    <source>
        <dbReference type="ARBA" id="ARBA00023015"/>
    </source>
</evidence>
<accession>A0ABX2A8E1</accession>
<protein>
    <submittedName>
        <fullName evidence="7">AcrR family transcriptional regulator</fullName>
    </submittedName>
</protein>
<sequence>MAATKSVTRERVLAAGVALADAEGLGALTMRGVATALGIEAMSLYHHLPGKKEELLDGLIDVVAAEMATQVGAAAETVADPSDGAWVAEVRSRCLAAREVMLRHPWMPRLLGSRTTIRPGVFQLYEDVLGVMVRGGCSYRLAHRAMHALGSMVLGFSQELFGPGGGGEDTSEAETEAMAAALPYTSAMVAAELHDATDPMLGWCDSQTEFEFTLGLLLDGLERARRAEAGRAPASGEPQASTGPSRD</sequence>
<dbReference type="Pfam" id="PF00440">
    <property type="entry name" value="TetR_N"/>
    <property type="match status" value="1"/>
</dbReference>
<organism evidence="7 8">
    <name type="scientific">Isoptericola halotolerans</name>
    <dbReference type="NCBI Taxonomy" id="300560"/>
    <lineage>
        <taxon>Bacteria</taxon>
        <taxon>Bacillati</taxon>
        <taxon>Actinomycetota</taxon>
        <taxon>Actinomycetes</taxon>
        <taxon>Micrococcales</taxon>
        <taxon>Promicromonosporaceae</taxon>
        <taxon>Isoptericola</taxon>
    </lineage>
</organism>
<keyword evidence="8" id="KW-1185">Reference proteome</keyword>
<dbReference type="Gene3D" id="1.10.357.10">
    <property type="entry name" value="Tetracycline Repressor, domain 2"/>
    <property type="match status" value="1"/>
</dbReference>
<evidence type="ECO:0000259" key="6">
    <source>
        <dbReference type="PROSITE" id="PS50977"/>
    </source>
</evidence>
<gene>
    <name evidence="7" type="ORF">HDG69_003493</name>
</gene>
<evidence type="ECO:0000256" key="2">
    <source>
        <dbReference type="ARBA" id="ARBA00023125"/>
    </source>
</evidence>
<dbReference type="Proteomes" id="UP000757540">
    <property type="component" value="Unassembled WGS sequence"/>
</dbReference>
<dbReference type="SUPFAM" id="SSF46689">
    <property type="entry name" value="Homeodomain-like"/>
    <property type="match status" value="1"/>
</dbReference>
<keyword evidence="3" id="KW-0804">Transcription</keyword>
<feature type="domain" description="HTH tetR-type" evidence="6">
    <location>
        <begin position="6"/>
        <end position="66"/>
    </location>
</feature>
<dbReference type="RefSeq" id="WP_171785091.1">
    <property type="nucleotide sequence ID" value="NZ_BAAAML010000004.1"/>
</dbReference>
<proteinExistence type="predicted"/>
<evidence type="ECO:0000313" key="8">
    <source>
        <dbReference type="Proteomes" id="UP000757540"/>
    </source>
</evidence>
<dbReference type="InterPro" id="IPR036271">
    <property type="entry name" value="Tet_transcr_reg_TetR-rel_C_sf"/>
</dbReference>
<dbReference type="Gene3D" id="1.10.10.60">
    <property type="entry name" value="Homeodomain-like"/>
    <property type="match status" value="1"/>
</dbReference>
<name>A0ABX2A8E1_9MICO</name>
<dbReference type="InterPro" id="IPR004111">
    <property type="entry name" value="Repressor_TetR_C"/>
</dbReference>
<dbReference type="InterPro" id="IPR001647">
    <property type="entry name" value="HTH_TetR"/>
</dbReference>
<evidence type="ECO:0000313" key="7">
    <source>
        <dbReference type="EMBL" id="NOV98891.1"/>
    </source>
</evidence>
<feature type="compositionally biased region" description="Polar residues" evidence="5">
    <location>
        <begin position="238"/>
        <end position="247"/>
    </location>
</feature>
<keyword evidence="2 4" id="KW-0238">DNA-binding</keyword>
<reference evidence="7 8" key="1">
    <citation type="submission" date="2020-05" db="EMBL/GenBank/DDBJ databases">
        <title>Genomic Encyclopedia of Type Strains, Phase III (KMG-III): the genomes of soil and plant-associated and newly described type strains.</title>
        <authorList>
            <person name="Whitman W."/>
        </authorList>
    </citation>
    <scope>NUCLEOTIDE SEQUENCE [LARGE SCALE GENOMIC DNA]</scope>
    <source>
        <strain evidence="7 8">KCTC 19046</strain>
    </source>
</reference>
<dbReference type="PROSITE" id="PS50977">
    <property type="entry name" value="HTH_TETR_2"/>
    <property type="match status" value="1"/>
</dbReference>
<dbReference type="EMBL" id="JABEZU010000005">
    <property type="protein sequence ID" value="NOV98891.1"/>
    <property type="molecule type" value="Genomic_DNA"/>
</dbReference>
<comment type="caution">
    <text evidence="7">The sequence shown here is derived from an EMBL/GenBank/DDBJ whole genome shotgun (WGS) entry which is preliminary data.</text>
</comment>
<evidence type="ECO:0000256" key="4">
    <source>
        <dbReference type="PROSITE-ProRule" id="PRU00335"/>
    </source>
</evidence>
<dbReference type="Pfam" id="PF02909">
    <property type="entry name" value="TetR_C_1"/>
    <property type="match status" value="1"/>
</dbReference>
<keyword evidence="1" id="KW-0805">Transcription regulation</keyword>
<dbReference type="InterPro" id="IPR009057">
    <property type="entry name" value="Homeodomain-like_sf"/>
</dbReference>
<evidence type="ECO:0000256" key="3">
    <source>
        <dbReference type="ARBA" id="ARBA00023163"/>
    </source>
</evidence>
<feature type="region of interest" description="Disordered" evidence="5">
    <location>
        <begin position="227"/>
        <end position="247"/>
    </location>
</feature>